<reference evidence="3 4" key="1">
    <citation type="journal article" date="2019" name="BMC Genomics">
        <title>New insights from Opisthorchis felineus genome: update on genomics of the epidemiologically important liver flukes.</title>
        <authorList>
            <person name="Ershov N.I."/>
            <person name="Mordvinov V.A."/>
            <person name="Prokhortchouk E.B."/>
            <person name="Pakharukova M.Y."/>
            <person name="Gunbin K.V."/>
            <person name="Ustyantsev K."/>
            <person name="Genaev M.A."/>
            <person name="Blinov A.G."/>
            <person name="Mazur A."/>
            <person name="Boulygina E."/>
            <person name="Tsygankova S."/>
            <person name="Khrameeva E."/>
            <person name="Chekanov N."/>
            <person name="Fan G."/>
            <person name="Xiao A."/>
            <person name="Zhang H."/>
            <person name="Xu X."/>
            <person name="Yang H."/>
            <person name="Solovyev V."/>
            <person name="Lee S.M."/>
            <person name="Liu X."/>
            <person name="Afonnikov D.A."/>
            <person name="Skryabin K.G."/>
        </authorList>
    </citation>
    <scope>NUCLEOTIDE SEQUENCE [LARGE SCALE GENOMIC DNA]</scope>
    <source>
        <strain evidence="3">AK-0245</strain>
        <tissue evidence="3">Whole organism</tissue>
    </source>
</reference>
<dbReference type="SUPFAM" id="SSF82199">
    <property type="entry name" value="SET domain"/>
    <property type="match status" value="1"/>
</dbReference>
<feature type="region of interest" description="Disordered" evidence="1">
    <location>
        <begin position="54"/>
        <end position="103"/>
    </location>
</feature>
<dbReference type="Gene3D" id="2.170.270.10">
    <property type="entry name" value="SET domain"/>
    <property type="match status" value="1"/>
</dbReference>
<dbReference type="OrthoDB" id="9439254at2759"/>
<evidence type="ECO:0000259" key="2">
    <source>
        <dbReference type="PROSITE" id="PS50280"/>
    </source>
</evidence>
<gene>
    <name evidence="3" type="ORF">CRM22_008528</name>
</gene>
<dbReference type="STRING" id="147828.A0A4S2LHT2"/>
<dbReference type="Proteomes" id="UP000308267">
    <property type="component" value="Unassembled WGS sequence"/>
</dbReference>
<dbReference type="InterPro" id="IPR001214">
    <property type="entry name" value="SET_dom"/>
</dbReference>
<sequence>MPRAPGLSEIEQLRRRRVLENLEQLKKLTTITPAREDVIKVIYGIKDKVVKPVKPRRSLGLRKRPPNKQEPKRLTQIPSKKVKKPNAKSIEFSDAESDWPSSGDEWTPDLLLVSKKKKNNSQEVGPIDKKKLSSFGPLATKQTANRGLVMELATSEAARRYPIREKPRPNYSVTTPIPEDDRFLYCYDCDSSVLDGCLIHPVEWVENKPLSVCEEAKGRDVQFQKEKCVCGIAYYLHTARTAPRDWIYIYKSGIPGAGFGVWTNREIKRGTTFGPYAGKVVYLDEMREEELVRRSRGGYAWLVRQNLQGMKSHLVDARNPLQSNWLRFVNCARFDEEQNLVTIQYRGKIYYRACQVCST</sequence>
<accession>A0A4S2LHT2</accession>
<evidence type="ECO:0000256" key="1">
    <source>
        <dbReference type="SAM" id="MobiDB-lite"/>
    </source>
</evidence>
<dbReference type="Pfam" id="PF21549">
    <property type="entry name" value="PRDM2_PR"/>
    <property type="match status" value="1"/>
</dbReference>
<feature type="compositionally biased region" description="Basic residues" evidence="1">
    <location>
        <begin position="54"/>
        <end position="66"/>
    </location>
</feature>
<dbReference type="PROSITE" id="PS50280">
    <property type="entry name" value="SET"/>
    <property type="match status" value="1"/>
</dbReference>
<evidence type="ECO:0000313" key="3">
    <source>
        <dbReference type="EMBL" id="TGZ60429.1"/>
    </source>
</evidence>
<name>A0A4S2LHT2_OPIFE</name>
<evidence type="ECO:0000313" key="4">
    <source>
        <dbReference type="Proteomes" id="UP000308267"/>
    </source>
</evidence>
<feature type="domain" description="SET" evidence="2">
    <location>
        <begin position="245"/>
        <end position="359"/>
    </location>
</feature>
<proteinExistence type="predicted"/>
<dbReference type="AlphaFoldDB" id="A0A4S2LHT2"/>
<comment type="caution">
    <text evidence="3">The sequence shown here is derived from an EMBL/GenBank/DDBJ whole genome shotgun (WGS) entry which is preliminary data.</text>
</comment>
<protein>
    <recommendedName>
        <fullName evidence="2">SET domain-containing protein</fullName>
    </recommendedName>
</protein>
<keyword evidence="4" id="KW-1185">Reference proteome</keyword>
<dbReference type="EMBL" id="SJOL01008381">
    <property type="protein sequence ID" value="TGZ60429.1"/>
    <property type="molecule type" value="Genomic_DNA"/>
</dbReference>
<organism evidence="3 4">
    <name type="scientific">Opisthorchis felineus</name>
    <dbReference type="NCBI Taxonomy" id="147828"/>
    <lineage>
        <taxon>Eukaryota</taxon>
        <taxon>Metazoa</taxon>
        <taxon>Spiralia</taxon>
        <taxon>Lophotrochozoa</taxon>
        <taxon>Platyhelminthes</taxon>
        <taxon>Trematoda</taxon>
        <taxon>Digenea</taxon>
        <taxon>Opisthorchiida</taxon>
        <taxon>Opisthorchiata</taxon>
        <taxon>Opisthorchiidae</taxon>
        <taxon>Opisthorchis</taxon>
    </lineage>
</organism>
<dbReference type="InterPro" id="IPR046341">
    <property type="entry name" value="SET_dom_sf"/>
</dbReference>